<feature type="compositionally biased region" description="Low complexity" evidence="1">
    <location>
        <begin position="1"/>
        <end position="20"/>
    </location>
</feature>
<dbReference type="EMBL" id="WUEK01000001">
    <property type="protein sequence ID" value="MXG88134.1"/>
    <property type="molecule type" value="Genomic_DNA"/>
</dbReference>
<dbReference type="AlphaFoldDB" id="A0A6L7F091"/>
<protein>
    <submittedName>
        <fullName evidence="3">ABC transporter permease subunit</fullName>
    </submittedName>
</protein>
<keyword evidence="4" id="KW-1185">Reference proteome</keyword>
<feature type="transmembrane region" description="Helical" evidence="2">
    <location>
        <begin position="86"/>
        <end position="104"/>
    </location>
</feature>
<dbReference type="RefSeq" id="WP_160874274.1">
    <property type="nucleotide sequence ID" value="NZ_WUEK01000001.1"/>
</dbReference>
<feature type="transmembrane region" description="Helical" evidence="2">
    <location>
        <begin position="171"/>
        <end position="194"/>
    </location>
</feature>
<feature type="transmembrane region" description="Helical" evidence="2">
    <location>
        <begin position="54"/>
        <end position="74"/>
    </location>
</feature>
<organism evidence="3 4">
    <name type="scientific">Nocardioides flavescens</name>
    <dbReference type="NCBI Taxonomy" id="2691959"/>
    <lineage>
        <taxon>Bacteria</taxon>
        <taxon>Bacillati</taxon>
        <taxon>Actinomycetota</taxon>
        <taxon>Actinomycetes</taxon>
        <taxon>Propionibacteriales</taxon>
        <taxon>Nocardioidaceae</taxon>
        <taxon>Nocardioides</taxon>
    </lineage>
</organism>
<keyword evidence="2" id="KW-0812">Transmembrane</keyword>
<reference evidence="3 4" key="1">
    <citation type="submission" date="2019-12" db="EMBL/GenBank/DDBJ databases">
        <authorList>
            <person name="Kun Z."/>
        </authorList>
    </citation>
    <scope>NUCLEOTIDE SEQUENCE [LARGE SCALE GENOMIC DNA]</scope>
    <source>
        <strain evidence="3 4">YIM 123512</strain>
    </source>
</reference>
<evidence type="ECO:0000313" key="3">
    <source>
        <dbReference type="EMBL" id="MXG88134.1"/>
    </source>
</evidence>
<feature type="transmembrane region" description="Helical" evidence="2">
    <location>
        <begin position="250"/>
        <end position="273"/>
    </location>
</feature>
<accession>A0A6L7F091</accession>
<comment type="caution">
    <text evidence="3">The sequence shown here is derived from an EMBL/GenBank/DDBJ whole genome shotgun (WGS) entry which is preliminary data.</text>
</comment>
<evidence type="ECO:0000256" key="2">
    <source>
        <dbReference type="SAM" id="Phobius"/>
    </source>
</evidence>
<proteinExistence type="predicted"/>
<feature type="transmembrane region" description="Helical" evidence="2">
    <location>
        <begin position="131"/>
        <end position="151"/>
    </location>
</feature>
<name>A0A6L7F091_9ACTN</name>
<keyword evidence="2" id="KW-1133">Transmembrane helix</keyword>
<feature type="transmembrane region" description="Helical" evidence="2">
    <location>
        <begin position="201"/>
        <end position="221"/>
    </location>
</feature>
<gene>
    <name evidence="3" type="ORF">GRQ65_01055</name>
</gene>
<keyword evidence="2" id="KW-0472">Membrane</keyword>
<evidence type="ECO:0000256" key="1">
    <source>
        <dbReference type="SAM" id="MobiDB-lite"/>
    </source>
</evidence>
<evidence type="ECO:0000313" key="4">
    <source>
        <dbReference type="Proteomes" id="UP000473325"/>
    </source>
</evidence>
<sequence>MSTTTTPATAPAPITASPARAADRTPRPAPEPIPFTRLLGVELTKMFDTRSGRWLTTSVAVTALIATAAVIAFAPDTALTFDTFGTAVGVPMAVLLPVLALLSVTSEYTQRSGLTTFTLVPHRHRVVRAKLVASVLVGIVGIAVALGTGAVGNLVGSSVAGVDTVWDVSAAQLGGLVLAYVLLMLVGFMLGVLIRNSPGAIVAYFVYNFVLSTLTMALAAYQPWFADLQPWVDFNAAQAPFFDGTFDATAWAHLAVTGSLWLVLPLAVGLWLVGRSEVK</sequence>
<dbReference type="Proteomes" id="UP000473325">
    <property type="component" value="Unassembled WGS sequence"/>
</dbReference>
<feature type="region of interest" description="Disordered" evidence="1">
    <location>
        <begin position="1"/>
        <end position="33"/>
    </location>
</feature>